<evidence type="ECO:0000256" key="7">
    <source>
        <dbReference type="PIRSR" id="PIRSR602401-1"/>
    </source>
</evidence>
<keyword evidence="8" id="KW-0812">Transmembrane</keyword>
<dbReference type="PRINTS" id="PR00463">
    <property type="entry name" value="EP450I"/>
</dbReference>
<dbReference type="OrthoDB" id="3945418at2759"/>
<comment type="caution">
    <text evidence="9">The sequence shown here is derived from an EMBL/GenBank/DDBJ whole genome shotgun (WGS) entry which is preliminary data.</text>
</comment>
<evidence type="ECO:0000256" key="5">
    <source>
        <dbReference type="ARBA" id="ARBA00023004"/>
    </source>
</evidence>
<protein>
    <submittedName>
        <fullName evidence="9">Uncharacterized protein</fullName>
    </submittedName>
</protein>
<sequence>MSGYYRTLLPDNVYDAVWLGILALFAYCSLLIIYHLYLSPLANIPGPKIAGTCGLIKNTKSSRSYIVAMTELYAFYHDVYRGGRYIWVVEQMHKRYGEPRVSLLELTKILTSELVGPVVRIRPNTVHINDAKFLDQVYGLPGKRRDKSKSQCNSMMTPGAFVATADHELHRRRRAPMSSFFSKQSVKRLEPFIQEALDKTFRRFHQHATAGTPIRLRILFTAATSDIITYYSFGKSRNSLDAADLEEPFYDAMTSGKVVHISSYIPWFTKIFTTLPSAVVIWLEPKMKHMLPFFKDLETRLKEISSSKQDESNPTIMPALINSTLPESEKSLDRLFSEARVILFAGTDTTATTLSNIFYHLLSTPECLRKLKVELEGVMPNIHSTPDSSQLQRLPYLNAVIQETLRLHPPGAMRQERVAPGEDIVLSTDSGKHFRIPAGTVMGMTAPLLAQDESLFPRPSEWRPERWIENPNLDKDLLTWSRSSRICLGMNLANAELYVFIAGVFRRYDLYDGTGKQTVPTLELYETKWEDICMVAEHATAYARDGSYGVRVMVRE</sequence>
<reference evidence="9 10" key="1">
    <citation type="journal article" date="2018" name="IMA Fungus">
        <title>IMA Genome-F 9: Draft genome sequence of Annulohypoxylon stygium, Aspergillus mulundensis, Berkeleyomyces basicola (syn. Thielaviopsis basicola), Ceratocystis smalleyi, two Cercospora beticola strains, Coleophoma cylindrospora, Fusarium fracticaudum, Phialophora cf. hyalina, and Morchella septimelata.</title>
        <authorList>
            <person name="Wingfield B.D."/>
            <person name="Bills G.F."/>
            <person name="Dong Y."/>
            <person name="Huang W."/>
            <person name="Nel W.J."/>
            <person name="Swalarsk-Parry B.S."/>
            <person name="Vaghefi N."/>
            <person name="Wilken P.M."/>
            <person name="An Z."/>
            <person name="de Beer Z.W."/>
            <person name="De Vos L."/>
            <person name="Chen L."/>
            <person name="Duong T.A."/>
            <person name="Gao Y."/>
            <person name="Hammerbacher A."/>
            <person name="Kikkert J.R."/>
            <person name="Li Y."/>
            <person name="Li H."/>
            <person name="Li K."/>
            <person name="Li Q."/>
            <person name="Liu X."/>
            <person name="Ma X."/>
            <person name="Naidoo K."/>
            <person name="Pethybridge S.J."/>
            <person name="Sun J."/>
            <person name="Steenkamp E.T."/>
            <person name="van der Nest M.A."/>
            <person name="van Wyk S."/>
            <person name="Wingfield M.J."/>
            <person name="Xiong C."/>
            <person name="Yue Q."/>
            <person name="Zhang X."/>
        </authorList>
    </citation>
    <scope>NUCLEOTIDE SEQUENCE [LARGE SCALE GENOMIC DNA]</scope>
    <source>
        <strain evidence="9 10">BP6252</strain>
    </source>
</reference>
<accession>A0A3D8QA22</accession>
<evidence type="ECO:0000256" key="6">
    <source>
        <dbReference type="ARBA" id="ARBA00023033"/>
    </source>
</evidence>
<dbReference type="PRINTS" id="PR00385">
    <property type="entry name" value="P450"/>
</dbReference>
<dbReference type="GO" id="GO:0016705">
    <property type="term" value="F:oxidoreductase activity, acting on paired donors, with incorporation or reduction of molecular oxygen"/>
    <property type="evidence" value="ECO:0007669"/>
    <property type="project" value="InterPro"/>
</dbReference>
<dbReference type="AlphaFoldDB" id="A0A3D8QA22"/>
<keyword evidence="7" id="KW-0349">Heme</keyword>
<dbReference type="Proteomes" id="UP000256645">
    <property type="component" value="Unassembled WGS sequence"/>
</dbReference>
<evidence type="ECO:0000256" key="8">
    <source>
        <dbReference type="SAM" id="Phobius"/>
    </source>
</evidence>
<comment type="cofactor">
    <cofactor evidence="1 7">
        <name>heme</name>
        <dbReference type="ChEBI" id="CHEBI:30413"/>
    </cofactor>
</comment>
<keyword evidence="4" id="KW-0560">Oxidoreductase</keyword>
<dbReference type="CDD" id="cd11062">
    <property type="entry name" value="CYP58-like"/>
    <property type="match status" value="1"/>
</dbReference>
<dbReference type="GO" id="GO:0004497">
    <property type="term" value="F:monooxygenase activity"/>
    <property type="evidence" value="ECO:0007669"/>
    <property type="project" value="UniProtKB-KW"/>
</dbReference>
<evidence type="ECO:0000256" key="1">
    <source>
        <dbReference type="ARBA" id="ARBA00001971"/>
    </source>
</evidence>
<dbReference type="InterPro" id="IPR036396">
    <property type="entry name" value="Cyt_P450_sf"/>
</dbReference>
<dbReference type="InterPro" id="IPR001128">
    <property type="entry name" value="Cyt_P450"/>
</dbReference>
<dbReference type="InterPro" id="IPR002401">
    <property type="entry name" value="Cyt_P450_E_grp-I"/>
</dbReference>
<gene>
    <name evidence="9" type="ORF">BP6252_13097</name>
</gene>
<dbReference type="PANTHER" id="PTHR24305">
    <property type="entry name" value="CYTOCHROME P450"/>
    <property type="match status" value="1"/>
</dbReference>
<evidence type="ECO:0000256" key="4">
    <source>
        <dbReference type="ARBA" id="ARBA00023002"/>
    </source>
</evidence>
<dbReference type="InterPro" id="IPR050121">
    <property type="entry name" value="Cytochrome_P450_monoxygenase"/>
</dbReference>
<feature type="binding site" description="axial binding residue" evidence="7">
    <location>
        <position position="487"/>
    </location>
    <ligand>
        <name>heme</name>
        <dbReference type="ChEBI" id="CHEBI:30413"/>
    </ligand>
    <ligandPart>
        <name>Fe</name>
        <dbReference type="ChEBI" id="CHEBI:18248"/>
    </ligandPart>
</feature>
<proteinExistence type="inferred from homology"/>
<keyword evidence="10" id="KW-1185">Reference proteome</keyword>
<dbReference type="SUPFAM" id="SSF48264">
    <property type="entry name" value="Cytochrome P450"/>
    <property type="match status" value="1"/>
</dbReference>
<dbReference type="Pfam" id="PF00067">
    <property type="entry name" value="p450"/>
    <property type="match status" value="1"/>
</dbReference>
<evidence type="ECO:0000313" key="9">
    <source>
        <dbReference type="EMBL" id="RDW58621.1"/>
    </source>
</evidence>
<organism evidence="9 10">
    <name type="scientific">Coleophoma cylindrospora</name>
    <dbReference type="NCBI Taxonomy" id="1849047"/>
    <lineage>
        <taxon>Eukaryota</taxon>
        <taxon>Fungi</taxon>
        <taxon>Dikarya</taxon>
        <taxon>Ascomycota</taxon>
        <taxon>Pezizomycotina</taxon>
        <taxon>Leotiomycetes</taxon>
        <taxon>Helotiales</taxon>
        <taxon>Dermateaceae</taxon>
        <taxon>Coleophoma</taxon>
    </lineage>
</organism>
<keyword evidence="8" id="KW-1133">Transmembrane helix</keyword>
<dbReference type="Gene3D" id="1.10.630.10">
    <property type="entry name" value="Cytochrome P450"/>
    <property type="match status" value="1"/>
</dbReference>
<dbReference type="STRING" id="1849047.A0A3D8QA22"/>
<dbReference type="GO" id="GO:0020037">
    <property type="term" value="F:heme binding"/>
    <property type="evidence" value="ECO:0007669"/>
    <property type="project" value="InterPro"/>
</dbReference>
<dbReference type="EMBL" id="PDLM01000017">
    <property type="protein sequence ID" value="RDW58621.1"/>
    <property type="molecule type" value="Genomic_DNA"/>
</dbReference>
<comment type="similarity">
    <text evidence="2">Belongs to the cytochrome P450 family.</text>
</comment>
<dbReference type="GO" id="GO:0005506">
    <property type="term" value="F:iron ion binding"/>
    <property type="evidence" value="ECO:0007669"/>
    <property type="project" value="InterPro"/>
</dbReference>
<dbReference type="PANTHER" id="PTHR24305:SF157">
    <property type="entry name" value="N-ACETYLTRYPTOPHAN 6-HYDROXYLASE IVOC-RELATED"/>
    <property type="match status" value="1"/>
</dbReference>
<name>A0A3D8QA22_9HELO</name>
<evidence type="ECO:0000313" key="10">
    <source>
        <dbReference type="Proteomes" id="UP000256645"/>
    </source>
</evidence>
<keyword evidence="3 7" id="KW-0479">Metal-binding</keyword>
<feature type="transmembrane region" description="Helical" evidence="8">
    <location>
        <begin position="16"/>
        <end position="38"/>
    </location>
</feature>
<evidence type="ECO:0000256" key="2">
    <source>
        <dbReference type="ARBA" id="ARBA00010617"/>
    </source>
</evidence>
<keyword evidence="8" id="KW-0472">Membrane</keyword>
<evidence type="ECO:0000256" key="3">
    <source>
        <dbReference type="ARBA" id="ARBA00022723"/>
    </source>
</evidence>
<keyword evidence="6" id="KW-0503">Monooxygenase</keyword>
<keyword evidence="5 7" id="KW-0408">Iron</keyword>